<dbReference type="HOGENOM" id="CLU_1610469_0_0_1"/>
<dbReference type="OrthoDB" id="3763539at2759"/>
<evidence type="ECO:0000313" key="3">
    <source>
        <dbReference type="Proteomes" id="UP000002668"/>
    </source>
</evidence>
<gene>
    <name evidence="2" type="ORF">LEMA_P056950.1</name>
</gene>
<dbReference type="eggNOG" id="ENOG502RHRD">
    <property type="taxonomic scope" value="Eukaryota"/>
</dbReference>
<organism evidence="3">
    <name type="scientific">Leptosphaeria maculans (strain JN3 / isolate v23.1.3 / race Av1-4-5-6-7-8)</name>
    <name type="common">Blackleg fungus</name>
    <name type="synonym">Phoma lingam</name>
    <dbReference type="NCBI Taxonomy" id="985895"/>
    <lineage>
        <taxon>Eukaryota</taxon>
        <taxon>Fungi</taxon>
        <taxon>Dikarya</taxon>
        <taxon>Ascomycota</taxon>
        <taxon>Pezizomycotina</taxon>
        <taxon>Dothideomycetes</taxon>
        <taxon>Pleosporomycetidae</taxon>
        <taxon>Pleosporales</taxon>
        <taxon>Pleosporineae</taxon>
        <taxon>Leptosphaeriaceae</taxon>
        <taxon>Plenodomus</taxon>
        <taxon>Plenodomus lingam/Leptosphaeria maculans species complex</taxon>
    </lineage>
</organism>
<feature type="signal peptide" evidence="1">
    <location>
        <begin position="1"/>
        <end position="21"/>
    </location>
</feature>
<sequence length="168" mass="18010">MLSLPMLTTLITLLLSPPALALPSALHTRADEACAPTSYTISAYSLTTSPTSGQVSFTLQSSFSSSTDVIDSVQDGAQCLANGPVIPNSNECEVDGRRLLFDLRGPQDEAYYQITHTWTCEGSTWMSGTPVKMGPLTCVVDGMTRICRTDTQTVVPENVRKICATPTC</sequence>
<evidence type="ECO:0000313" key="2">
    <source>
        <dbReference type="EMBL" id="CBX90661.1"/>
    </source>
</evidence>
<protein>
    <recommendedName>
        <fullName evidence="4">Hypersensitive response inducing protein 1</fullName>
    </recommendedName>
</protein>
<accession>E4ZH91</accession>
<dbReference type="OMA" id="AYYQITH"/>
<evidence type="ECO:0008006" key="4">
    <source>
        <dbReference type="Google" id="ProtNLM"/>
    </source>
</evidence>
<reference evidence="3" key="1">
    <citation type="journal article" date="2011" name="Nat. Commun.">
        <title>Effector diversification within compartments of the Leptosphaeria maculans genome affected by Repeat-Induced Point mutations.</title>
        <authorList>
            <person name="Rouxel T."/>
            <person name="Grandaubert J."/>
            <person name="Hane J.K."/>
            <person name="Hoede C."/>
            <person name="van de Wouw A.P."/>
            <person name="Couloux A."/>
            <person name="Dominguez V."/>
            <person name="Anthouard V."/>
            <person name="Bally P."/>
            <person name="Bourras S."/>
            <person name="Cozijnsen A.J."/>
            <person name="Ciuffetti L.M."/>
            <person name="Degrave A."/>
            <person name="Dilmaghani A."/>
            <person name="Duret L."/>
            <person name="Fudal I."/>
            <person name="Goodwin S.B."/>
            <person name="Gout L."/>
            <person name="Glaser N."/>
            <person name="Linglin J."/>
            <person name="Kema G.H.J."/>
            <person name="Lapalu N."/>
            <person name="Lawrence C.B."/>
            <person name="May K."/>
            <person name="Meyer M."/>
            <person name="Ollivier B."/>
            <person name="Poulain J."/>
            <person name="Schoch C.L."/>
            <person name="Simon A."/>
            <person name="Spatafora J.W."/>
            <person name="Stachowiak A."/>
            <person name="Turgeon B.G."/>
            <person name="Tyler B.M."/>
            <person name="Vincent D."/>
            <person name="Weissenbach J."/>
            <person name="Amselem J."/>
            <person name="Quesneville H."/>
            <person name="Oliver R.P."/>
            <person name="Wincker P."/>
            <person name="Balesdent M.-H."/>
            <person name="Howlett B.J."/>
        </authorList>
    </citation>
    <scope>NUCLEOTIDE SEQUENCE [LARGE SCALE GENOMIC DNA]</scope>
    <source>
        <strain evidence="3">JN3 / isolate v23.1.3 / race Av1-4-5-6-7-8</strain>
    </source>
</reference>
<evidence type="ECO:0000256" key="1">
    <source>
        <dbReference type="SAM" id="SignalP"/>
    </source>
</evidence>
<keyword evidence="1" id="KW-0732">Signal</keyword>
<keyword evidence="3" id="KW-1185">Reference proteome</keyword>
<proteinExistence type="predicted"/>
<dbReference type="VEuPathDB" id="FungiDB:LEMA_P056950.1"/>
<dbReference type="EMBL" id="FP929065">
    <property type="protein sequence ID" value="CBX90661.1"/>
    <property type="molecule type" value="Genomic_DNA"/>
</dbReference>
<dbReference type="AlphaFoldDB" id="E4ZH91"/>
<name>E4ZH91_LEPMJ</name>
<dbReference type="GeneID" id="13292590"/>
<dbReference type="Proteomes" id="UP000002668">
    <property type="component" value="Genome"/>
</dbReference>
<dbReference type="InParanoid" id="E4ZH91"/>
<feature type="chain" id="PRO_5003194195" description="Hypersensitive response inducing protein 1" evidence="1">
    <location>
        <begin position="22"/>
        <end position="168"/>
    </location>
</feature>